<dbReference type="PROSITE" id="PS50850">
    <property type="entry name" value="MFS"/>
    <property type="match status" value="1"/>
</dbReference>
<dbReference type="GO" id="GO:0005886">
    <property type="term" value="C:plasma membrane"/>
    <property type="evidence" value="ECO:0007669"/>
    <property type="project" value="UniProtKB-SubCell"/>
</dbReference>
<dbReference type="AlphaFoldDB" id="Q0RID4"/>
<feature type="transmembrane region" description="Helical" evidence="8">
    <location>
        <begin position="118"/>
        <end position="138"/>
    </location>
</feature>
<evidence type="ECO:0000259" key="9">
    <source>
        <dbReference type="PROSITE" id="PS50850"/>
    </source>
</evidence>
<keyword evidence="6 8" id="KW-0472">Membrane</keyword>
<evidence type="ECO:0000256" key="6">
    <source>
        <dbReference type="ARBA" id="ARBA00023136"/>
    </source>
</evidence>
<sequence>MTTATSPQGAATAAPPGGSGLALTAIVGAEFMLQVDGMIVNVALPDTQSDLGLSTTSASWVLNGFFLAFGGLLLLSGRLGDVFGHRRLFLLGIGLVAGASLLAGLAPNFGVLLTGRVLQGAGAALAGPTGLALLSMVFQGERQQRAFGLYSTITGLGAATGLILGGILTGGLGSWRWCLLVNVPFGLIILVIALRSLGTAADGARSRSLSLPSAALVTAGLTALVYGLVQAADRGWGDLWTVVPLAITVVVAAALLVVDRRAPEPLLPGRIFTNRTRVGGFINLLLLSSVLGGFVFYLSQYLQTTLDYGALRTGLAILPFGLALLVTTQLLTKWLSGLGLTTRGTIGLALLALGVAWFIRLDADSAYAEGVLPGLVVMGLGVGLAIIPLNMIILSTSRPEDVGITAGILQAALTVGGSIGLAVLLIPFNAGGRPVAENISTVFTWATVDCVAGFVVAVLFWFGPGLRPSATRTSSPEATAPEPPAPREPAAVESRS</sequence>
<feature type="transmembrane region" description="Helical" evidence="8">
    <location>
        <begin position="174"/>
        <end position="197"/>
    </location>
</feature>
<dbReference type="Gene3D" id="1.20.1250.20">
    <property type="entry name" value="MFS general substrate transporter like domains"/>
    <property type="match status" value="1"/>
</dbReference>
<dbReference type="InterPro" id="IPR011701">
    <property type="entry name" value="MFS"/>
</dbReference>
<dbReference type="PANTHER" id="PTHR42718:SF46">
    <property type="entry name" value="BLR6921 PROTEIN"/>
    <property type="match status" value="1"/>
</dbReference>
<comment type="subcellular location">
    <subcellularLocation>
        <location evidence="1">Cell membrane</location>
        <topology evidence="1">Multi-pass membrane protein</topology>
    </subcellularLocation>
</comment>
<dbReference type="STRING" id="326424.FRAAL4094"/>
<feature type="transmembrane region" description="Helical" evidence="8">
    <location>
        <begin position="88"/>
        <end position="106"/>
    </location>
</feature>
<dbReference type="InterPro" id="IPR036259">
    <property type="entry name" value="MFS_trans_sf"/>
</dbReference>
<feature type="transmembrane region" description="Helical" evidence="8">
    <location>
        <begin position="239"/>
        <end position="258"/>
    </location>
</feature>
<dbReference type="KEGG" id="fal:FRAAL4094"/>
<dbReference type="CDD" id="cd17321">
    <property type="entry name" value="MFS_MMR_MDR_like"/>
    <property type="match status" value="1"/>
</dbReference>
<feature type="transmembrane region" description="Helical" evidence="8">
    <location>
        <begin position="310"/>
        <end position="328"/>
    </location>
</feature>
<keyword evidence="5 8" id="KW-1133">Transmembrane helix</keyword>
<dbReference type="GO" id="GO:0022857">
    <property type="term" value="F:transmembrane transporter activity"/>
    <property type="evidence" value="ECO:0007669"/>
    <property type="project" value="InterPro"/>
</dbReference>
<feature type="transmembrane region" description="Helical" evidence="8">
    <location>
        <begin position="278"/>
        <end position="298"/>
    </location>
</feature>
<feature type="transmembrane region" description="Helical" evidence="8">
    <location>
        <begin position="340"/>
        <end position="359"/>
    </location>
</feature>
<organism evidence="10 11">
    <name type="scientific">Frankia alni (strain DSM 45986 / CECT 9034 / ACN14a)</name>
    <dbReference type="NCBI Taxonomy" id="326424"/>
    <lineage>
        <taxon>Bacteria</taxon>
        <taxon>Bacillati</taxon>
        <taxon>Actinomycetota</taxon>
        <taxon>Actinomycetes</taxon>
        <taxon>Frankiales</taxon>
        <taxon>Frankiaceae</taxon>
        <taxon>Frankia</taxon>
    </lineage>
</organism>
<evidence type="ECO:0000256" key="1">
    <source>
        <dbReference type="ARBA" id="ARBA00004651"/>
    </source>
</evidence>
<dbReference type="eggNOG" id="COG0477">
    <property type="taxonomic scope" value="Bacteria"/>
</dbReference>
<evidence type="ECO:0000256" key="7">
    <source>
        <dbReference type="SAM" id="MobiDB-lite"/>
    </source>
</evidence>
<dbReference type="SUPFAM" id="SSF103473">
    <property type="entry name" value="MFS general substrate transporter"/>
    <property type="match status" value="1"/>
</dbReference>
<dbReference type="Pfam" id="PF07690">
    <property type="entry name" value="MFS_1"/>
    <property type="match status" value="1"/>
</dbReference>
<evidence type="ECO:0000256" key="2">
    <source>
        <dbReference type="ARBA" id="ARBA00022448"/>
    </source>
</evidence>
<dbReference type="Gene3D" id="1.20.1720.10">
    <property type="entry name" value="Multidrug resistance protein D"/>
    <property type="match status" value="1"/>
</dbReference>
<keyword evidence="11" id="KW-1185">Reference proteome</keyword>
<feature type="transmembrane region" description="Helical" evidence="8">
    <location>
        <begin position="57"/>
        <end position="76"/>
    </location>
</feature>
<dbReference type="PRINTS" id="PR01036">
    <property type="entry name" value="TCRTETB"/>
</dbReference>
<evidence type="ECO:0000313" key="10">
    <source>
        <dbReference type="EMBL" id="CAJ62736.1"/>
    </source>
</evidence>
<dbReference type="PANTHER" id="PTHR42718">
    <property type="entry name" value="MAJOR FACILITATOR SUPERFAMILY MULTIDRUG TRANSPORTER MFSC"/>
    <property type="match status" value="1"/>
</dbReference>
<evidence type="ECO:0000256" key="5">
    <source>
        <dbReference type="ARBA" id="ARBA00022989"/>
    </source>
</evidence>
<keyword evidence="4 8" id="KW-0812">Transmembrane</keyword>
<feature type="region of interest" description="Disordered" evidence="7">
    <location>
        <begin position="468"/>
        <end position="496"/>
    </location>
</feature>
<evidence type="ECO:0000256" key="8">
    <source>
        <dbReference type="SAM" id="Phobius"/>
    </source>
</evidence>
<name>Q0RID4_FRAAA</name>
<dbReference type="OrthoDB" id="4080117at2"/>
<feature type="transmembrane region" description="Helical" evidence="8">
    <location>
        <begin position="209"/>
        <end position="227"/>
    </location>
</feature>
<feature type="transmembrane region" description="Helical" evidence="8">
    <location>
        <begin position="406"/>
        <end position="430"/>
    </location>
</feature>
<dbReference type="Proteomes" id="UP000000657">
    <property type="component" value="Chromosome"/>
</dbReference>
<dbReference type="EMBL" id="CT573213">
    <property type="protein sequence ID" value="CAJ62736.1"/>
    <property type="molecule type" value="Genomic_DNA"/>
</dbReference>
<evidence type="ECO:0000256" key="3">
    <source>
        <dbReference type="ARBA" id="ARBA00022475"/>
    </source>
</evidence>
<keyword evidence="2" id="KW-0813">Transport</keyword>
<dbReference type="InterPro" id="IPR020846">
    <property type="entry name" value="MFS_dom"/>
</dbReference>
<dbReference type="HOGENOM" id="CLU_000960_28_2_11"/>
<gene>
    <name evidence="10" type="ordered locus">FRAAL4094</name>
</gene>
<feature type="transmembrane region" description="Helical" evidence="8">
    <location>
        <begin position="371"/>
        <end position="394"/>
    </location>
</feature>
<feature type="transmembrane region" description="Helical" evidence="8">
    <location>
        <begin position="442"/>
        <end position="462"/>
    </location>
</feature>
<evidence type="ECO:0000256" key="4">
    <source>
        <dbReference type="ARBA" id="ARBA00022692"/>
    </source>
</evidence>
<proteinExistence type="predicted"/>
<keyword evidence="3" id="KW-1003">Cell membrane</keyword>
<reference evidence="10 11" key="1">
    <citation type="journal article" date="2007" name="Genome Res.">
        <title>Genome characteristics of facultatively symbiotic Frankia sp. strains reflect host range and host plant biogeography.</title>
        <authorList>
            <person name="Normand P."/>
            <person name="Lapierre P."/>
            <person name="Tisa L.S."/>
            <person name="Gogarten J.P."/>
            <person name="Alloisio N."/>
            <person name="Bagnarol E."/>
            <person name="Bassi C.A."/>
            <person name="Berry A.M."/>
            <person name="Bickhart D.M."/>
            <person name="Choisne N."/>
            <person name="Couloux A."/>
            <person name="Cournoyer B."/>
            <person name="Cruveiller S."/>
            <person name="Daubin V."/>
            <person name="Demange N."/>
            <person name="Francino M.P."/>
            <person name="Goltsman E."/>
            <person name="Huang Y."/>
            <person name="Kopp O.R."/>
            <person name="Labarre L."/>
            <person name="Lapidus A."/>
            <person name="Lavire C."/>
            <person name="Marechal J."/>
            <person name="Martinez M."/>
            <person name="Mastronunzio J.E."/>
            <person name="Mullin B.C."/>
            <person name="Niemann J."/>
            <person name="Pujic P."/>
            <person name="Rawnsley T."/>
            <person name="Rouy Z."/>
            <person name="Schenowitz C."/>
            <person name="Sellstedt A."/>
            <person name="Tavares F."/>
            <person name="Tomkins J.P."/>
            <person name="Vallenet D."/>
            <person name="Valverde C."/>
            <person name="Wall L.G."/>
            <person name="Wang Y."/>
            <person name="Medigue C."/>
            <person name="Benson D.R."/>
        </authorList>
    </citation>
    <scope>NUCLEOTIDE SEQUENCE [LARGE SCALE GENOMIC DNA]</scope>
    <source>
        <strain evidence="11">DSM 45986 / CECT 9034 / ACN14a</strain>
    </source>
</reference>
<protein>
    <submittedName>
        <fullName evidence="10">Transmembrane efflux protein</fullName>
    </submittedName>
</protein>
<feature type="transmembrane region" description="Helical" evidence="8">
    <location>
        <begin position="147"/>
        <end position="168"/>
    </location>
</feature>
<feature type="domain" description="Major facilitator superfamily (MFS) profile" evidence="9">
    <location>
        <begin position="22"/>
        <end position="465"/>
    </location>
</feature>
<dbReference type="RefSeq" id="WP_011605223.1">
    <property type="nucleotide sequence ID" value="NC_008278.1"/>
</dbReference>
<evidence type="ECO:0000313" key="11">
    <source>
        <dbReference type="Proteomes" id="UP000000657"/>
    </source>
</evidence>
<accession>Q0RID4</accession>